<dbReference type="RefSeq" id="WP_053006548.1">
    <property type="nucleotide sequence ID" value="NZ_LDZY01000021.1"/>
</dbReference>
<sequence>MDEIKRPYAPVPIIDEKEAALLDALTERYNKLIKPSKIAQISTKAGELIPKNIKSLGAEIAANISAQELYQQAMELITTGFKVVEEQAAKFSISEKTILQKVNTVVSDYEIIELSEVCFARSYSLAKLVNAYKSQDTVAALVEGGATGAFGFWGLPFNMVLSTFLYFRAVQSIAMFYGYDVKNDGSELVIASEVFTNALCPAQNDVNNEVSSILVKIMLMSKAEVVKQTAKKTWSDMAARGGVTLLLAQMRALANKSAQKALEKAGAKGLENSLFREAFEQIGRKLTLKTAGKVVPYFSALFGALIDAAQMQRVLNYADVFYHKRYLLEKENRIKAIVASDAIIIDAEIVGEEEQ</sequence>
<dbReference type="Pfam" id="PF12787">
    <property type="entry name" value="EcsC"/>
    <property type="match status" value="1"/>
</dbReference>
<evidence type="ECO:0000313" key="1">
    <source>
        <dbReference type="EMBL" id="KLU63876.1"/>
    </source>
</evidence>
<reference evidence="1 2" key="1">
    <citation type="submission" date="2015-06" db="EMBL/GenBank/DDBJ databases">
        <title>Draft genome of the moderately acidophilic sulfate reducer Candidatus Desulfosporosinus acididurans strain M1.</title>
        <authorList>
            <person name="Poehlein A."/>
            <person name="Petzsch P."/>
            <person name="Johnson B.D."/>
            <person name="Schloemann M."/>
            <person name="Daniel R."/>
            <person name="Muehling M."/>
        </authorList>
    </citation>
    <scope>NUCLEOTIDE SEQUENCE [LARGE SCALE GENOMIC DNA]</scope>
    <source>
        <strain evidence="1 2">M1</strain>
    </source>
</reference>
<dbReference type="PATRIC" id="fig|476652.3.peg.4432"/>
<dbReference type="InterPro" id="IPR024787">
    <property type="entry name" value="EcsC"/>
</dbReference>
<evidence type="ECO:0000313" key="2">
    <source>
        <dbReference type="Proteomes" id="UP000036356"/>
    </source>
</evidence>
<keyword evidence="2" id="KW-1185">Reference proteome</keyword>
<protein>
    <submittedName>
        <fullName evidence="1">EcsC protein family protein</fullName>
    </submittedName>
</protein>
<dbReference type="PANTHER" id="PTHR41260:SF1">
    <property type="entry name" value="PROTEIN ECSC"/>
    <property type="match status" value="1"/>
</dbReference>
<dbReference type="Proteomes" id="UP000036356">
    <property type="component" value="Unassembled WGS sequence"/>
</dbReference>
<name>A0A0J1IGN4_9FIRM</name>
<proteinExistence type="predicted"/>
<dbReference type="STRING" id="476652.DEAC_c41880"/>
<dbReference type="EMBL" id="LDZY01000021">
    <property type="protein sequence ID" value="KLU63876.1"/>
    <property type="molecule type" value="Genomic_DNA"/>
</dbReference>
<organism evidence="1 2">
    <name type="scientific">Desulfosporosinus acididurans</name>
    <dbReference type="NCBI Taxonomy" id="476652"/>
    <lineage>
        <taxon>Bacteria</taxon>
        <taxon>Bacillati</taxon>
        <taxon>Bacillota</taxon>
        <taxon>Clostridia</taxon>
        <taxon>Eubacteriales</taxon>
        <taxon>Desulfitobacteriaceae</taxon>
        <taxon>Desulfosporosinus</taxon>
    </lineage>
</organism>
<gene>
    <name evidence="1" type="ORF">DEAC_c41880</name>
</gene>
<dbReference type="AlphaFoldDB" id="A0A0J1IGN4"/>
<dbReference type="PANTHER" id="PTHR41260">
    <property type="entry name" value="PROTEIN ECSC"/>
    <property type="match status" value="1"/>
</dbReference>
<accession>A0A0J1IGN4</accession>
<comment type="caution">
    <text evidence="1">The sequence shown here is derived from an EMBL/GenBank/DDBJ whole genome shotgun (WGS) entry which is preliminary data.</text>
</comment>